<dbReference type="OrthoDB" id="213516at2157"/>
<evidence type="ECO:0000256" key="1">
    <source>
        <dbReference type="SAM" id="Phobius"/>
    </source>
</evidence>
<dbReference type="Pfam" id="PF26028">
    <property type="entry name" value="DUF8006"/>
    <property type="match status" value="1"/>
</dbReference>
<feature type="transmembrane region" description="Helical" evidence="1">
    <location>
        <begin position="38"/>
        <end position="55"/>
    </location>
</feature>
<protein>
    <recommendedName>
        <fullName evidence="2">DUF8006 domain-containing protein</fullName>
    </recommendedName>
</protein>
<evidence type="ECO:0000259" key="2">
    <source>
        <dbReference type="Pfam" id="PF26028"/>
    </source>
</evidence>
<keyword evidence="4" id="KW-1185">Reference proteome</keyword>
<comment type="caution">
    <text evidence="3">The sequence shown here is derived from an EMBL/GenBank/DDBJ whole genome shotgun (WGS) entry which is preliminary data.</text>
</comment>
<dbReference type="RefSeq" id="WP_142443510.1">
    <property type="nucleotide sequence ID" value="NZ_SESI01000002.1"/>
</dbReference>
<gene>
    <name evidence="3" type="ORF">EWF95_07835</name>
</gene>
<feature type="domain" description="DUF8006" evidence="2">
    <location>
        <begin position="2"/>
        <end position="82"/>
    </location>
</feature>
<evidence type="ECO:0000313" key="3">
    <source>
        <dbReference type="EMBL" id="TQQ80391.1"/>
    </source>
</evidence>
<accession>A0A544QNA0</accession>
<dbReference type="Proteomes" id="UP000315385">
    <property type="component" value="Unassembled WGS sequence"/>
</dbReference>
<keyword evidence="1" id="KW-1133">Transmembrane helix</keyword>
<organism evidence="3 4">
    <name type="scientific">Halonotius roseus</name>
    <dbReference type="NCBI Taxonomy" id="2511997"/>
    <lineage>
        <taxon>Archaea</taxon>
        <taxon>Methanobacteriati</taxon>
        <taxon>Methanobacteriota</taxon>
        <taxon>Stenosarchaea group</taxon>
        <taxon>Halobacteria</taxon>
        <taxon>Halobacteriales</taxon>
        <taxon>Haloferacaceae</taxon>
        <taxon>Halonotius</taxon>
    </lineage>
</organism>
<dbReference type="InterPro" id="IPR058319">
    <property type="entry name" value="DUF8006"/>
</dbReference>
<keyword evidence="1" id="KW-0812">Transmembrane</keyword>
<sequence length="82" mass="8876">MLPLFIDAILINYNIGQILLLGFVLTTLGALPLKSQQVIGANTMLFGVIFVLTPASLLPNVYLFLGLTLLVIGPMVYVTARE</sequence>
<reference evidence="3 4" key="1">
    <citation type="submission" date="2019-02" db="EMBL/GenBank/DDBJ databases">
        <title>Halonotius sp. a new haloqrchaeon isolated from saline water.</title>
        <authorList>
            <person name="Duran-Viseras A."/>
            <person name="Sanchez-Porro C."/>
            <person name="Ventosa A."/>
        </authorList>
    </citation>
    <scope>NUCLEOTIDE SEQUENCE [LARGE SCALE GENOMIC DNA]</scope>
    <source>
        <strain evidence="3 4">F9-27</strain>
    </source>
</reference>
<feature type="transmembrane region" description="Helical" evidence="1">
    <location>
        <begin position="61"/>
        <end position="80"/>
    </location>
</feature>
<name>A0A544QNA0_9EURY</name>
<dbReference type="EMBL" id="SESI01000002">
    <property type="protein sequence ID" value="TQQ80391.1"/>
    <property type="molecule type" value="Genomic_DNA"/>
</dbReference>
<dbReference type="AlphaFoldDB" id="A0A544QNA0"/>
<proteinExistence type="predicted"/>
<evidence type="ECO:0000313" key="4">
    <source>
        <dbReference type="Proteomes" id="UP000315385"/>
    </source>
</evidence>
<keyword evidence="1" id="KW-0472">Membrane</keyword>
<feature type="transmembrane region" description="Helical" evidence="1">
    <location>
        <begin position="12"/>
        <end position="31"/>
    </location>
</feature>